<keyword evidence="2 4" id="KW-0238">DNA-binding</keyword>
<keyword evidence="1" id="KW-0805">Transcription regulation</keyword>
<dbReference type="InterPro" id="IPR009057">
    <property type="entry name" value="Homeodomain-like_sf"/>
</dbReference>
<dbReference type="Gene3D" id="1.10.10.60">
    <property type="entry name" value="Homeodomain-like"/>
    <property type="match status" value="2"/>
</dbReference>
<reference evidence="6" key="1">
    <citation type="submission" date="2006-06" db="EMBL/GenBank/DDBJ databases">
        <title>Complete sequence of chromosome of Mycobacterium sp. MCS.</title>
        <authorList>
            <consortium name="US DOE Joint Genome Institute"/>
            <person name="Copeland A."/>
            <person name="Lucas S."/>
            <person name="Lapidus A."/>
            <person name="Barry K."/>
            <person name="Detter J.C."/>
            <person name="Glavina del Rio T."/>
            <person name="Hammon N."/>
            <person name="Israni S."/>
            <person name="Dalin E."/>
            <person name="Tice H."/>
            <person name="Pitluck S."/>
            <person name="Martinez M."/>
            <person name="Schmutz J."/>
            <person name="Larimer F."/>
            <person name="Land M."/>
            <person name="Hauser L."/>
            <person name="Kyrpides N."/>
            <person name="Kim E."/>
            <person name="Miller C.D."/>
            <person name="Hughes J.E."/>
            <person name="Anderson A.J."/>
            <person name="Sims R.C."/>
            <person name="Richardson P."/>
        </authorList>
    </citation>
    <scope>NUCLEOTIDE SEQUENCE [LARGE SCALE GENOMIC DNA]</scope>
    <source>
        <strain evidence="6">MCS</strain>
    </source>
</reference>
<dbReference type="PROSITE" id="PS50977">
    <property type="entry name" value="HTH_TETR_2"/>
    <property type="match status" value="2"/>
</dbReference>
<feature type="domain" description="HTH tetR-type" evidence="5">
    <location>
        <begin position="72"/>
        <end position="131"/>
    </location>
</feature>
<dbReference type="Gene3D" id="1.10.357.10">
    <property type="entry name" value="Tetracycline Repressor, domain 2"/>
    <property type="match status" value="2"/>
</dbReference>
<protein>
    <submittedName>
        <fullName evidence="6">Transcriptional regulator, TetR family</fullName>
    </submittedName>
</protein>
<gene>
    <name evidence="6" type="ordered locus">Mmcs_2548</name>
</gene>
<dbReference type="PANTHER" id="PTHR30055:SF234">
    <property type="entry name" value="HTH-TYPE TRANSCRIPTIONAL REGULATOR BETI"/>
    <property type="match status" value="1"/>
</dbReference>
<dbReference type="PANTHER" id="PTHR30055">
    <property type="entry name" value="HTH-TYPE TRANSCRIPTIONAL REGULATOR RUTR"/>
    <property type="match status" value="1"/>
</dbReference>
<proteinExistence type="predicted"/>
<accession>A0A5Q5BJZ9</accession>
<evidence type="ECO:0000256" key="1">
    <source>
        <dbReference type="ARBA" id="ARBA00023015"/>
    </source>
</evidence>
<dbReference type="SUPFAM" id="SSF46689">
    <property type="entry name" value="Homeodomain-like"/>
    <property type="match status" value="2"/>
</dbReference>
<dbReference type="PRINTS" id="PR00455">
    <property type="entry name" value="HTHTETR"/>
</dbReference>
<feature type="DNA-binding region" description="H-T-H motif" evidence="4">
    <location>
        <begin position="94"/>
        <end position="113"/>
    </location>
</feature>
<dbReference type="InterPro" id="IPR036271">
    <property type="entry name" value="Tet_transcr_reg_TetR-rel_C_sf"/>
</dbReference>
<evidence type="ECO:0000256" key="2">
    <source>
        <dbReference type="ARBA" id="ARBA00023125"/>
    </source>
</evidence>
<dbReference type="InterPro" id="IPR001647">
    <property type="entry name" value="HTH_TetR"/>
</dbReference>
<evidence type="ECO:0000259" key="5">
    <source>
        <dbReference type="PROSITE" id="PS50977"/>
    </source>
</evidence>
<keyword evidence="3" id="KW-0804">Transcription</keyword>
<name>A0A5Q5BJZ9_MYCSS</name>
<feature type="domain" description="HTH tetR-type" evidence="5">
    <location>
        <begin position="295"/>
        <end position="355"/>
    </location>
</feature>
<dbReference type="EMBL" id="CP000384">
    <property type="protein sequence ID" value="ABG08656.1"/>
    <property type="molecule type" value="Genomic_DNA"/>
</dbReference>
<dbReference type="Pfam" id="PF00440">
    <property type="entry name" value="TetR_N"/>
    <property type="match status" value="2"/>
</dbReference>
<dbReference type="AlphaFoldDB" id="A0A5Q5BJZ9"/>
<dbReference type="KEGG" id="mmc:Mmcs_2548"/>
<organism evidence="6">
    <name type="scientific">Mycobacterium sp. (strain MCS)</name>
    <dbReference type="NCBI Taxonomy" id="164756"/>
    <lineage>
        <taxon>Bacteria</taxon>
        <taxon>Bacillati</taxon>
        <taxon>Actinomycetota</taxon>
        <taxon>Actinomycetes</taxon>
        <taxon>Mycobacteriales</taxon>
        <taxon>Mycobacteriaceae</taxon>
        <taxon>Mycobacterium</taxon>
    </lineage>
</organism>
<dbReference type="GO" id="GO:0003700">
    <property type="term" value="F:DNA-binding transcription factor activity"/>
    <property type="evidence" value="ECO:0007669"/>
    <property type="project" value="TreeGrafter"/>
</dbReference>
<dbReference type="InterPro" id="IPR050109">
    <property type="entry name" value="HTH-type_TetR-like_transc_reg"/>
</dbReference>
<evidence type="ECO:0000313" key="6">
    <source>
        <dbReference type="EMBL" id="ABG08656.1"/>
    </source>
</evidence>
<evidence type="ECO:0000256" key="4">
    <source>
        <dbReference type="PROSITE-ProRule" id="PRU00335"/>
    </source>
</evidence>
<feature type="DNA-binding region" description="H-T-H motif" evidence="4">
    <location>
        <begin position="318"/>
        <end position="337"/>
    </location>
</feature>
<dbReference type="SUPFAM" id="SSF48498">
    <property type="entry name" value="Tetracyclin repressor-like, C-terminal domain"/>
    <property type="match status" value="1"/>
</dbReference>
<dbReference type="GO" id="GO:0000976">
    <property type="term" value="F:transcription cis-regulatory region binding"/>
    <property type="evidence" value="ECO:0007669"/>
    <property type="project" value="TreeGrafter"/>
</dbReference>
<sequence length="482" mass="52944">MTGDRCFTRQEAVSGLSYLIPFTKDWVSGTSPRREPLAVGGVVECRTVTNKRNAAKRTSDNGSVAGSSYDDGTRRTEILQTAARMIATSGLRTSLQEIADAAGILPGSLYHHFESKESILVELLRRYHADLDRIAEHAQATLDDPSSHSAFDRVLELSVAIAQCAVTHRAALQMSFYEGRSSNPELATLAQRRPTAVLQAMLQTLRAARWSGYIRSDVDLPVLADRMVQTMLQAGLDVIRQNTPVEKVATLLTRIELEGLAAEPPTDQMLDQSAAFSAADAVVQSWIDDSETEADDKAAHVRAVARTEFGRRGYEVTTIRDIASAAGMGTGTVYRLIGSKDELLVSIMRSFGEKVAMGWTEVLSADATTIEKLDALSWINTNALDRFGDEFRIQLAWMRQSPPGTPNPGWLFSKRVRQMRSLLAEGIRSGEVRVDSPPNDLLARGVIGIGWIPENILRDLGTRRALIHVRDTTLRGVVERNA</sequence>
<evidence type="ECO:0000256" key="3">
    <source>
        <dbReference type="ARBA" id="ARBA00023163"/>
    </source>
</evidence>